<dbReference type="RefSeq" id="WP_310897942.1">
    <property type="nucleotide sequence ID" value="NZ_JAMQOM010000013.1"/>
</dbReference>
<proteinExistence type="predicted"/>
<evidence type="ECO:0000313" key="4">
    <source>
        <dbReference type="Proteomes" id="UP001253439"/>
    </source>
</evidence>
<evidence type="ECO:0008006" key="5">
    <source>
        <dbReference type="Google" id="ProtNLM"/>
    </source>
</evidence>
<dbReference type="AlphaFoldDB" id="A0AAE4F1F3"/>
<dbReference type="EMBL" id="JAMQOM010000013">
    <property type="protein sequence ID" value="MDS0223379.1"/>
    <property type="molecule type" value="Genomic_DNA"/>
</dbReference>
<evidence type="ECO:0000313" key="3">
    <source>
        <dbReference type="EMBL" id="MDS0223379.1"/>
    </source>
</evidence>
<gene>
    <name evidence="3" type="ORF">NDI54_18725</name>
</gene>
<keyword evidence="4" id="KW-1185">Reference proteome</keyword>
<keyword evidence="1" id="KW-0175">Coiled coil</keyword>
<dbReference type="InterPro" id="IPR058289">
    <property type="entry name" value="DUF7983"/>
</dbReference>
<organism evidence="3 4">
    <name type="scientific">Haloarcula terrestris</name>
    <dbReference type="NCBI Taxonomy" id="2950533"/>
    <lineage>
        <taxon>Archaea</taxon>
        <taxon>Methanobacteriati</taxon>
        <taxon>Methanobacteriota</taxon>
        <taxon>Stenosarchaea group</taxon>
        <taxon>Halobacteria</taxon>
        <taxon>Halobacteriales</taxon>
        <taxon>Haloarculaceae</taxon>
        <taxon>Haloarcula</taxon>
    </lineage>
</organism>
<protein>
    <recommendedName>
        <fullName evidence="5">DUF2800 domain-containing protein</fullName>
    </recommendedName>
</protein>
<dbReference type="Pfam" id="PF25943">
    <property type="entry name" value="DUF7983"/>
    <property type="match status" value="1"/>
</dbReference>
<feature type="coiled-coil region" evidence="1">
    <location>
        <begin position="290"/>
        <end position="317"/>
    </location>
</feature>
<dbReference type="Proteomes" id="UP001253439">
    <property type="component" value="Unassembled WGS sequence"/>
</dbReference>
<sequence length="330" mass="37653">MSFSVNWHTLLEEADELPSDAVLVTPLSHTPFRISETQEHRIIIDYVEKDETRPLQREQFETLFRRVHDEPYQEFALDRLPPDAESFAAVWSLHPRMEIDEDAGIIRQSDLETTTQVSTTGDGDEETERTEPDLQVYSDALLLTDALERHDVEPFGDIETDTLVDLYTMLSDVQRSANDLRKEVADVILSRLHHDQPVSGQFGSVQRTARRQRSLKDDETVLNALEAAGINRERVTSVDRDKVDDALEVTELSETDLYDIESTEYVHKADVDEETKETRLQGLKDRLVASDADDDEVQELQDEIAELEERIEELTSFDSGASYHTSSATE</sequence>
<name>A0AAE4F1F3_9EURY</name>
<accession>A0AAE4F1F3</accession>
<reference evidence="3 4" key="1">
    <citation type="submission" date="2022-06" db="EMBL/GenBank/DDBJ databases">
        <title>Haloarcula sp. a new haloarchaeum isolate from saline soil.</title>
        <authorList>
            <person name="Strakova D."/>
            <person name="Galisteo C."/>
            <person name="Sanchez-Porro C."/>
            <person name="Ventosa A."/>
        </authorList>
    </citation>
    <scope>NUCLEOTIDE SEQUENCE [LARGE SCALE GENOMIC DNA]</scope>
    <source>
        <strain evidence="3 4">S1AR25-5A</strain>
    </source>
</reference>
<feature type="region of interest" description="Disordered" evidence="2">
    <location>
        <begin position="105"/>
        <end position="131"/>
    </location>
</feature>
<evidence type="ECO:0000256" key="1">
    <source>
        <dbReference type="SAM" id="Coils"/>
    </source>
</evidence>
<evidence type="ECO:0000256" key="2">
    <source>
        <dbReference type="SAM" id="MobiDB-lite"/>
    </source>
</evidence>
<comment type="caution">
    <text evidence="3">The sequence shown here is derived from an EMBL/GenBank/DDBJ whole genome shotgun (WGS) entry which is preliminary data.</text>
</comment>